<dbReference type="SMART" id="SM00575">
    <property type="entry name" value="ZnF_PMZ"/>
    <property type="match status" value="1"/>
</dbReference>
<feature type="region of interest" description="Disordered" evidence="6">
    <location>
        <begin position="637"/>
        <end position="657"/>
    </location>
</feature>
<accession>M8BH66</accession>
<organism evidence="7">
    <name type="scientific">Aegilops tauschii</name>
    <name type="common">Tausch's goatgrass</name>
    <name type="synonym">Aegilops squarrosa</name>
    <dbReference type="NCBI Taxonomy" id="37682"/>
    <lineage>
        <taxon>Eukaryota</taxon>
        <taxon>Viridiplantae</taxon>
        <taxon>Streptophyta</taxon>
        <taxon>Embryophyta</taxon>
        <taxon>Tracheophyta</taxon>
        <taxon>Spermatophyta</taxon>
        <taxon>Magnoliopsida</taxon>
        <taxon>Liliopsida</taxon>
        <taxon>Poales</taxon>
        <taxon>Poaceae</taxon>
        <taxon>BOP clade</taxon>
        <taxon>Pooideae</taxon>
        <taxon>Triticodae</taxon>
        <taxon>Triticeae</taxon>
        <taxon>Triticinae</taxon>
        <taxon>Aegilops</taxon>
    </lineage>
</organism>
<dbReference type="InterPro" id="IPR006564">
    <property type="entry name" value="Znf_PMZ"/>
</dbReference>
<evidence type="ECO:0000313" key="7">
    <source>
        <dbReference type="EnsemblPlants" id="EMT21093"/>
    </source>
</evidence>
<evidence type="ECO:0000256" key="4">
    <source>
        <dbReference type="ARBA" id="ARBA00022833"/>
    </source>
</evidence>
<dbReference type="InterPro" id="IPR031052">
    <property type="entry name" value="FHY3/FAR1"/>
</dbReference>
<sequence length="657" mass="76881">MSDDEEYDEISSQPLAPYVGMEFDYVDDAKLFYNDYAFKMGFGIHTTASKNNQKKGPVVLIKRVFRCVHAGKPENKTDTSSASEAISMEQHSPSKESWFEMDVTNKRQKNRLPERVRFYHSHRNISQEDLDLILTMHDVNFSTSSCMGMLGRVRGGDRRILPYVKRDVTNFRSKLRQTINLRDMDMTVAYFERRQDENPEFYYAKTVDEETNSVTGLFWVDGRTRALYRKYRDCVFFDTTFCTNRYNMPFAPIVGVNNHLQTILLGCALLPNEQIETFKWVFQNFLIAMNNVHPLNIMTDQDKAMDTTISEALPNIVHRCCKWHAQRKAREKLGRILSRDEVFEQAFYTCINDPETVDEFEENWHHMIHCFELEDNRHLCNMWRTRHTWAPAYFRKCFFPFTSTTGRSEGLNSYFKTFINPQASVWKFVQQYEVLQETMLDREDNQAFIGEATTTPLYSRYNIERQAVNFYTRAVFGKFQSEVIASTGYVINQVPALHNGSINFGLFSNYYEDPKIFKVNVEMPDEKFECSCSYFEMNGIICAHIIRVMTHLNVQTIPQCYFLQRWSEKATTPTGSQLLDFGLPSNNTLKYNSLYRKLIWLASQACGNDFAYNLLNDAANQLELVIVAARRRELPEQREVHQQQMPQQQAETHRVPS</sequence>
<dbReference type="PANTHER" id="PTHR31669:SF295">
    <property type="entry name" value="PROTEIN FAR1-RELATED SEQUENCE"/>
    <property type="match status" value="1"/>
</dbReference>
<dbReference type="GO" id="GO:0006355">
    <property type="term" value="P:regulation of DNA-templated transcription"/>
    <property type="evidence" value="ECO:0007669"/>
    <property type="project" value="UniProtKB-UniRule"/>
</dbReference>
<evidence type="ECO:0000256" key="6">
    <source>
        <dbReference type="SAM" id="MobiDB-lite"/>
    </source>
</evidence>
<name>M8BH66_AEGTA</name>
<dbReference type="Pfam" id="PF10551">
    <property type="entry name" value="MULE"/>
    <property type="match status" value="1"/>
</dbReference>
<dbReference type="EnsemblPlants" id="EMT21093">
    <property type="protein sequence ID" value="EMT21093"/>
    <property type="gene ID" value="F775_17850"/>
</dbReference>
<comment type="similarity">
    <text evidence="1 5">Belongs to the FHY3/FAR1 family.</text>
</comment>
<dbReference type="GO" id="GO:0005634">
    <property type="term" value="C:nucleus"/>
    <property type="evidence" value="ECO:0007669"/>
    <property type="project" value="UniProtKB-SubCell"/>
</dbReference>
<evidence type="ECO:0000256" key="1">
    <source>
        <dbReference type="ARBA" id="ARBA00005889"/>
    </source>
</evidence>
<evidence type="ECO:0000256" key="5">
    <source>
        <dbReference type="RuleBase" id="RU367018"/>
    </source>
</evidence>
<comment type="function">
    <text evidence="5">Putative transcription activator involved in regulating light control of development.</text>
</comment>
<dbReference type="Pfam" id="PF26175">
    <property type="entry name" value="HTH_FAR1"/>
    <property type="match status" value="1"/>
</dbReference>
<dbReference type="PANTHER" id="PTHR31669">
    <property type="entry name" value="PROTEIN FAR1-RELATED SEQUENCE 10-RELATED"/>
    <property type="match status" value="1"/>
</dbReference>
<keyword evidence="2 5" id="KW-0479">Metal-binding</keyword>
<proteinExistence type="inferred from homology"/>
<dbReference type="InterPro" id="IPR018289">
    <property type="entry name" value="MULE_transposase_dom"/>
</dbReference>
<dbReference type="PROSITE" id="PS50966">
    <property type="entry name" value="ZF_SWIM"/>
    <property type="match status" value="1"/>
</dbReference>
<dbReference type="Pfam" id="PF04434">
    <property type="entry name" value="SWIM"/>
    <property type="match status" value="1"/>
</dbReference>
<dbReference type="InterPro" id="IPR058778">
    <property type="entry name" value="HTH_FAR1-11-like"/>
</dbReference>
<comment type="subcellular location">
    <subcellularLocation>
        <location evidence="5">Nucleus</location>
    </subcellularLocation>
</comment>
<evidence type="ECO:0000256" key="3">
    <source>
        <dbReference type="ARBA" id="ARBA00022771"/>
    </source>
</evidence>
<feature type="region of interest" description="Disordered" evidence="6">
    <location>
        <begin position="72"/>
        <end position="91"/>
    </location>
</feature>
<keyword evidence="3 5" id="KW-0863">Zinc-finger</keyword>
<protein>
    <recommendedName>
        <fullName evidence="5">Protein FAR1-RELATED SEQUENCE</fullName>
    </recommendedName>
</protein>
<dbReference type="GO" id="GO:0008270">
    <property type="term" value="F:zinc ion binding"/>
    <property type="evidence" value="ECO:0007669"/>
    <property type="project" value="UniProtKB-UniRule"/>
</dbReference>
<keyword evidence="5" id="KW-0539">Nucleus</keyword>
<keyword evidence="4 5" id="KW-0862">Zinc</keyword>
<reference evidence="7" key="1">
    <citation type="submission" date="2015-06" db="UniProtKB">
        <authorList>
            <consortium name="EnsemblPlants"/>
        </authorList>
    </citation>
    <scope>IDENTIFICATION</scope>
</reference>
<dbReference type="ExpressionAtlas" id="M8BH66">
    <property type="expression patterns" value="baseline"/>
</dbReference>
<evidence type="ECO:0000256" key="2">
    <source>
        <dbReference type="ARBA" id="ARBA00022723"/>
    </source>
</evidence>
<dbReference type="AlphaFoldDB" id="M8BH66"/>
<dbReference type="InterPro" id="IPR007527">
    <property type="entry name" value="Znf_SWIM"/>
</dbReference>